<keyword evidence="2" id="KW-1185">Reference proteome</keyword>
<protein>
    <submittedName>
        <fullName evidence="1">Alkaline phosphatase family protein</fullName>
    </submittedName>
</protein>
<dbReference type="SUPFAM" id="SSF53649">
    <property type="entry name" value="Alkaline phosphatase-like"/>
    <property type="match status" value="1"/>
</dbReference>
<dbReference type="Gene3D" id="3.40.720.10">
    <property type="entry name" value="Alkaline Phosphatase, subunit A"/>
    <property type="match status" value="1"/>
</dbReference>
<dbReference type="AlphaFoldDB" id="A0ABD5NJU3"/>
<dbReference type="Proteomes" id="UP001595846">
    <property type="component" value="Unassembled WGS sequence"/>
</dbReference>
<evidence type="ECO:0000313" key="2">
    <source>
        <dbReference type="Proteomes" id="UP001595846"/>
    </source>
</evidence>
<dbReference type="InterPro" id="IPR017850">
    <property type="entry name" value="Alkaline_phosphatase_core_sf"/>
</dbReference>
<reference evidence="1 2" key="1">
    <citation type="journal article" date="2019" name="Int. J. Syst. Evol. Microbiol.">
        <title>The Global Catalogue of Microorganisms (GCM) 10K type strain sequencing project: providing services to taxonomists for standard genome sequencing and annotation.</title>
        <authorList>
            <consortium name="The Broad Institute Genomics Platform"/>
            <consortium name="The Broad Institute Genome Sequencing Center for Infectious Disease"/>
            <person name="Wu L."/>
            <person name="Ma J."/>
        </authorList>
    </citation>
    <scope>NUCLEOTIDE SEQUENCE [LARGE SCALE GENOMIC DNA]</scope>
    <source>
        <strain evidence="1 2">IBRC-M 10256</strain>
    </source>
</reference>
<dbReference type="EMBL" id="JBHSAQ010000001">
    <property type="protein sequence ID" value="MFC3956978.1"/>
    <property type="molecule type" value="Genomic_DNA"/>
</dbReference>
<dbReference type="GeneID" id="73904859"/>
<dbReference type="InterPro" id="IPR002591">
    <property type="entry name" value="Phosphodiest/P_Trfase"/>
</dbReference>
<dbReference type="Pfam" id="PF01663">
    <property type="entry name" value="Phosphodiest"/>
    <property type="match status" value="1"/>
</dbReference>
<accession>A0ABD5NJU3</accession>
<dbReference type="RefSeq" id="WP_256532089.1">
    <property type="nucleotide sequence ID" value="NZ_CP101824.1"/>
</dbReference>
<name>A0ABD5NJU3_9EURY</name>
<proteinExistence type="predicted"/>
<gene>
    <name evidence="1" type="ORF">ACFOUR_01140</name>
</gene>
<sequence>MTDPICVLALDAADYELVKHFNCENILQTNHRSIEVFSHEYDVPQTTEIWPTVATGVGPADHGLSTDVREWDSQTLRYLSIFTSYLPMGVRKALGRIIEGRGANRTIQRVADDDHIFDEAYGWPGLTDADHLRKAWKWCTEAEAGNLTTKTLDRRLRAHTGQEFGWLVSMSRTDTAIIGVHSHVLDVAGHLYANQPDLLQEVYRWVDDLVGLLRANLDKLVILSDHGIQNVICDDSDLGNHSWRAMISVDGVSGALPKSVYDVRKWLEAESTPVASPDEQHIDVGPARKHLSELGYLDE</sequence>
<evidence type="ECO:0000313" key="1">
    <source>
        <dbReference type="EMBL" id="MFC3956978.1"/>
    </source>
</evidence>
<comment type="caution">
    <text evidence="1">The sequence shown here is derived from an EMBL/GenBank/DDBJ whole genome shotgun (WGS) entry which is preliminary data.</text>
</comment>
<organism evidence="1 2">
    <name type="scientific">Halovivax cerinus</name>
    <dbReference type="NCBI Taxonomy" id="1487865"/>
    <lineage>
        <taxon>Archaea</taxon>
        <taxon>Methanobacteriati</taxon>
        <taxon>Methanobacteriota</taxon>
        <taxon>Stenosarchaea group</taxon>
        <taxon>Halobacteria</taxon>
        <taxon>Halobacteriales</taxon>
        <taxon>Natrialbaceae</taxon>
        <taxon>Halovivax</taxon>
    </lineage>
</organism>